<dbReference type="AlphaFoldDB" id="A0A1Y1QAE8"/>
<evidence type="ECO:0000313" key="3">
    <source>
        <dbReference type="Proteomes" id="UP000192491"/>
    </source>
</evidence>
<reference evidence="2 3" key="1">
    <citation type="submission" date="2017-01" db="EMBL/GenBank/DDBJ databases">
        <title>Novel large sulfur bacteria in the metagenomes of groundwater-fed chemosynthetic microbial mats in the Lake Huron basin.</title>
        <authorList>
            <person name="Sharrar A.M."/>
            <person name="Flood B.E."/>
            <person name="Bailey J.V."/>
            <person name="Jones D.S."/>
            <person name="Biddanda B."/>
            <person name="Ruberg S.A."/>
            <person name="Marcus D.N."/>
            <person name="Dick G.J."/>
        </authorList>
    </citation>
    <scope>NUCLEOTIDE SEQUENCE [LARGE SCALE GENOMIC DNA]</scope>
    <source>
        <strain evidence="2">A8</strain>
    </source>
</reference>
<proteinExistence type="predicted"/>
<feature type="transmembrane region" description="Helical" evidence="1">
    <location>
        <begin position="61"/>
        <end position="79"/>
    </location>
</feature>
<name>A0A1Y1QAE8_9GAMM</name>
<protein>
    <recommendedName>
        <fullName evidence="4">Signal peptide prediction</fullName>
    </recommendedName>
</protein>
<dbReference type="Proteomes" id="UP000192491">
    <property type="component" value="Unassembled WGS sequence"/>
</dbReference>
<organism evidence="2 3">
    <name type="scientific">Thiothrix lacustris</name>
    <dbReference type="NCBI Taxonomy" id="525917"/>
    <lineage>
        <taxon>Bacteria</taxon>
        <taxon>Pseudomonadati</taxon>
        <taxon>Pseudomonadota</taxon>
        <taxon>Gammaproteobacteria</taxon>
        <taxon>Thiotrichales</taxon>
        <taxon>Thiotrichaceae</taxon>
        <taxon>Thiothrix</taxon>
    </lineage>
</organism>
<evidence type="ECO:0000313" key="2">
    <source>
        <dbReference type="EMBL" id="OQX01187.1"/>
    </source>
</evidence>
<dbReference type="PROSITE" id="PS51257">
    <property type="entry name" value="PROKAR_LIPOPROTEIN"/>
    <property type="match status" value="1"/>
</dbReference>
<keyword evidence="1" id="KW-0812">Transmembrane</keyword>
<feature type="transmembrane region" description="Helical" evidence="1">
    <location>
        <begin position="6"/>
        <end position="30"/>
    </location>
</feature>
<dbReference type="EMBL" id="MTEJ01000600">
    <property type="protein sequence ID" value="OQX01187.1"/>
    <property type="molecule type" value="Genomic_DNA"/>
</dbReference>
<feature type="transmembrane region" description="Helical" evidence="1">
    <location>
        <begin position="100"/>
        <end position="117"/>
    </location>
</feature>
<sequence length="150" mass="16853">MKKAPFWWQLLLYLWVSPISIACLPLALLAKWTGGGYVIHSGALEIWGGIVGQWLDKGRLPFLGAVNAITIGHVIAGVSPQHLHNSRVHERVHVKQFERWGVLFPLVYALAGLRAHLQGKRFYWDNPYEIEARARATAASRNKHSPPTLC</sequence>
<comment type="caution">
    <text evidence="2">The sequence shown here is derived from an EMBL/GenBank/DDBJ whole genome shotgun (WGS) entry which is preliminary data.</text>
</comment>
<gene>
    <name evidence="2" type="ORF">BWK73_46895</name>
</gene>
<keyword evidence="1" id="KW-1133">Transmembrane helix</keyword>
<evidence type="ECO:0000256" key="1">
    <source>
        <dbReference type="SAM" id="Phobius"/>
    </source>
</evidence>
<evidence type="ECO:0008006" key="4">
    <source>
        <dbReference type="Google" id="ProtNLM"/>
    </source>
</evidence>
<accession>A0A1Y1QAE8</accession>
<keyword evidence="1" id="KW-0472">Membrane</keyword>